<evidence type="ECO:0000313" key="4">
    <source>
        <dbReference type="Proteomes" id="UP000436801"/>
    </source>
</evidence>
<reference evidence="2 3" key="1">
    <citation type="submission" date="2016-10" db="EMBL/GenBank/DDBJ databases">
        <authorList>
            <person name="Varghese N."/>
            <person name="Submissions S."/>
        </authorList>
    </citation>
    <scope>NUCLEOTIDE SEQUENCE [LARGE SCALE GENOMIC DNA]</scope>
    <source>
        <strain evidence="2 3">S7-754</strain>
    </source>
</reference>
<dbReference type="OrthoDB" id="1494634at2"/>
<dbReference type="AlphaFoldDB" id="A0A1G7RBI7"/>
<reference evidence="1 4" key="2">
    <citation type="submission" date="2019-12" db="EMBL/GenBank/DDBJ databases">
        <authorList>
            <person name="Zheng J."/>
        </authorList>
    </citation>
    <scope>NUCLEOTIDE SEQUENCE [LARGE SCALE GENOMIC DNA]</scope>
    <source>
        <strain evidence="1 4">DSM 27347</strain>
    </source>
</reference>
<gene>
    <name evidence="1" type="ORF">GQR91_17990</name>
    <name evidence="2" type="ORF">SAMN05216557_11119</name>
</gene>
<name>A0A1G7RBI7_9SPHN</name>
<organism evidence="2 3">
    <name type="scientific">Sphingomonas carotinifaciens</name>
    <dbReference type="NCBI Taxonomy" id="1166323"/>
    <lineage>
        <taxon>Bacteria</taxon>
        <taxon>Pseudomonadati</taxon>
        <taxon>Pseudomonadota</taxon>
        <taxon>Alphaproteobacteria</taxon>
        <taxon>Sphingomonadales</taxon>
        <taxon>Sphingomonadaceae</taxon>
        <taxon>Sphingomonas</taxon>
    </lineage>
</organism>
<dbReference type="Proteomes" id="UP000323502">
    <property type="component" value="Unassembled WGS sequence"/>
</dbReference>
<sequence>MTPIERIYFTSRIIHGDLSSADGELSGQLGPAGTWVPFIKTALMALGNLADLEGLMRFIYRDAPELADQMKAIDADLQFAKYLRNVFGGHLNEALIAKAYEWRPELRMLPDIRELNGTVMLNVFVLETAINTYVAQDGHHGMFSSETDLVYPPDMERFCTWLSTTVRAAIRICDMLGEITHASVTPLGEQADMFEAYKAAGLTAFARIRKGR</sequence>
<evidence type="ECO:0000313" key="1">
    <source>
        <dbReference type="EMBL" id="MWC45509.1"/>
    </source>
</evidence>
<dbReference type="RefSeq" id="WP_149683461.1">
    <property type="nucleotide sequence ID" value="NZ_FNBI01000011.1"/>
</dbReference>
<evidence type="ECO:0000313" key="2">
    <source>
        <dbReference type="EMBL" id="SDG08102.1"/>
    </source>
</evidence>
<keyword evidence="3" id="KW-1185">Reference proteome</keyword>
<dbReference type="Proteomes" id="UP000436801">
    <property type="component" value="Unassembled WGS sequence"/>
</dbReference>
<proteinExistence type="predicted"/>
<dbReference type="EMBL" id="FNBI01000011">
    <property type="protein sequence ID" value="SDG08102.1"/>
    <property type="molecule type" value="Genomic_DNA"/>
</dbReference>
<dbReference type="EMBL" id="WSUT01000006">
    <property type="protein sequence ID" value="MWC45509.1"/>
    <property type="molecule type" value="Genomic_DNA"/>
</dbReference>
<accession>A0A1G7RBI7</accession>
<protein>
    <submittedName>
        <fullName evidence="2">Uncharacterized protein</fullName>
    </submittedName>
</protein>
<evidence type="ECO:0000313" key="3">
    <source>
        <dbReference type="Proteomes" id="UP000323502"/>
    </source>
</evidence>